<dbReference type="Pfam" id="PF14005">
    <property type="entry name" value="YpjP"/>
    <property type="match status" value="1"/>
</dbReference>
<sequence length="203" mass="23802">MKLWVRKIFVVLIAVFTLGLYIPPSAATSQLAKNDNVTPDQDIRERATADENRGEEPPGELNAENERFYTEHIIRSLTAQAKIQTETKLGPRIMGQVEGDVIHQIYPKIEEVMTSLIHQSEKEQLPYFEISEQPSAGYGEKIFNLYDARSKQHIAKFHVRREKKPQEGYWFNFHYHLERDHFQQHHLLGDVYWDKNTPPKWMA</sequence>
<accession>A0ABY4EFC4</accession>
<organism evidence="2 3">
    <name type="scientific">Halobacillus salinarum</name>
    <dbReference type="NCBI Taxonomy" id="2932257"/>
    <lineage>
        <taxon>Bacteria</taxon>
        <taxon>Bacillati</taxon>
        <taxon>Bacillota</taxon>
        <taxon>Bacilli</taxon>
        <taxon>Bacillales</taxon>
        <taxon>Bacillaceae</taxon>
        <taxon>Halobacillus</taxon>
    </lineage>
</organism>
<evidence type="ECO:0000256" key="1">
    <source>
        <dbReference type="SAM" id="MobiDB-lite"/>
    </source>
</evidence>
<gene>
    <name evidence="2" type="ORF">MUN89_12380</name>
</gene>
<proteinExistence type="predicted"/>
<feature type="compositionally biased region" description="Basic and acidic residues" evidence="1">
    <location>
        <begin position="41"/>
        <end position="56"/>
    </location>
</feature>
<dbReference type="InterPro" id="IPR025616">
    <property type="entry name" value="YpjP"/>
</dbReference>
<dbReference type="Proteomes" id="UP000831787">
    <property type="component" value="Chromosome"/>
</dbReference>
<evidence type="ECO:0000313" key="3">
    <source>
        <dbReference type="Proteomes" id="UP000831787"/>
    </source>
</evidence>
<feature type="region of interest" description="Disordered" evidence="1">
    <location>
        <begin position="31"/>
        <end position="62"/>
    </location>
</feature>
<keyword evidence="3" id="KW-1185">Reference proteome</keyword>
<name>A0ABY4EFC4_9BACI</name>
<dbReference type="RefSeq" id="WP_244708124.1">
    <property type="nucleotide sequence ID" value="NZ_CP095073.1"/>
</dbReference>
<reference evidence="2 3" key="1">
    <citation type="submission" date="2022-04" db="EMBL/GenBank/DDBJ databases">
        <title>Halobacillus sp. isolated from saltern.</title>
        <authorList>
            <person name="Won M."/>
            <person name="Lee C.-M."/>
            <person name="Woen H.-Y."/>
            <person name="Kwon S.-W."/>
        </authorList>
    </citation>
    <scope>NUCLEOTIDE SEQUENCE [LARGE SCALE GENOMIC DNA]</scope>
    <source>
        <strain evidence="2 3">SSBR10-3</strain>
    </source>
</reference>
<dbReference type="EMBL" id="CP095073">
    <property type="protein sequence ID" value="UOQ42763.1"/>
    <property type="molecule type" value="Genomic_DNA"/>
</dbReference>
<protein>
    <submittedName>
        <fullName evidence="2">YpjP family protein</fullName>
    </submittedName>
</protein>
<evidence type="ECO:0000313" key="2">
    <source>
        <dbReference type="EMBL" id="UOQ42763.1"/>
    </source>
</evidence>